<dbReference type="NCBIfam" id="TIGR01032">
    <property type="entry name" value="rplT_bact"/>
    <property type="match status" value="1"/>
</dbReference>
<evidence type="ECO:0000256" key="4">
    <source>
        <dbReference type="RuleBase" id="RU000561"/>
    </source>
</evidence>
<dbReference type="SUPFAM" id="SSF74731">
    <property type="entry name" value="Ribosomal protein L20"/>
    <property type="match status" value="1"/>
</dbReference>
<dbReference type="EMBL" id="KX808498">
    <property type="protein sequence ID" value="AOP19325.1"/>
    <property type="molecule type" value="Genomic_DNA"/>
</dbReference>
<dbReference type="InterPro" id="IPR035566">
    <property type="entry name" value="Ribosomal_protein_bL20_C"/>
</dbReference>
<dbReference type="Pfam" id="PF00453">
    <property type="entry name" value="Ribosomal_L20"/>
    <property type="match status" value="1"/>
</dbReference>
<evidence type="ECO:0000256" key="2">
    <source>
        <dbReference type="ARBA" id="ARBA00022980"/>
    </source>
</evidence>
<dbReference type="GeneID" id="29288843"/>
<name>A0A1C9JBU1_9CHLO</name>
<reference evidence="6" key="2">
    <citation type="submission" date="2016-08" db="EMBL/GenBank/DDBJ databases">
        <authorList>
            <person name="Seilhamer J.J."/>
        </authorList>
    </citation>
    <scope>NUCLEOTIDE SEQUENCE</scope>
</reference>
<comment type="similarity">
    <text evidence="1 4">Belongs to the bacterial ribosomal protein bL20 family.</text>
</comment>
<reference evidence="6" key="1">
    <citation type="journal article" date="2016" name="Genome Biol. Evol.">
        <title>Evolutionary Dynamics of Chloroplast Genomes in Low Light: A Case Study of the Endolithic Green Alga Ostreobium quekettii.</title>
        <authorList>
            <person name="R Marcelino V."/>
            <person name="Cremen M.C."/>
            <person name="Jackson C.J."/>
            <person name="Larkum A.A."/>
            <person name="Verbruggen H."/>
        </authorList>
    </citation>
    <scope>NUCLEOTIDE SEQUENCE</scope>
</reference>
<evidence type="ECO:0000256" key="3">
    <source>
        <dbReference type="ARBA" id="ARBA00023274"/>
    </source>
</evidence>
<dbReference type="PANTHER" id="PTHR10986">
    <property type="entry name" value="39S RIBOSOMAL PROTEIN L20"/>
    <property type="match status" value="1"/>
</dbReference>
<evidence type="ECO:0000256" key="1">
    <source>
        <dbReference type="ARBA" id="ARBA00007698"/>
    </source>
</evidence>
<accession>A0A1C9JBU1</accession>
<dbReference type="PRINTS" id="PR00062">
    <property type="entry name" value="RIBOSOMALL20"/>
</dbReference>
<keyword evidence="5" id="KW-0699">rRNA-binding</keyword>
<keyword evidence="6" id="KW-0150">Chloroplast</keyword>
<dbReference type="GO" id="GO:0006412">
    <property type="term" value="P:translation"/>
    <property type="evidence" value="ECO:0007669"/>
    <property type="project" value="InterPro"/>
</dbReference>
<dbReference type="RefSeq" id="YP_009306421.1">
    <property type="nucleotide sequence ID" value="NC_031368.1"/>
</dbReference>
<dbReference type="AlphaFoldDB" id="A0A1C9JBU1"/>
<evidence type="ECO:0000256" key="5">
    <source>
        <dbReference type="RuleBase" id="RU004311"/>
    </source>
</evidence>
<geneLocation type="chloroplast" evidence="6"/>
<comment type="function">
    <text evidence="5">Binds directly to 23S ribosomal RNA and is necessary for the in vitro assembly process of the 50S ribosomal subunit. It is not involved in the protein synthesizing functions of that subunit.</text>
</comment>
<dbReference type="Gene3D" id="6.10.160.10">
    <property type="match status" value="1"/>
</dbReference>
<keyword evidence="5" id="KW-0694">RNA-binding</keyword>
<dbReference type="CDD" id="cd07026">
    <property type="entry name" value="Ribosomal_L20"/>
    <property type="match status" value="1"/>
</dbReference>
<keyword evidence="3 4" id="KW-0687">Ribonucleoprotein</keyword>
<proteinExistence type="inferred from homology"/>
<dbReference type="GO" id="GO:1990904">
    <property type="term" value="C:ribonucleoprotein complex"/>
    <property type="evidence" value="ECO:0007669"/>
    <property type="project" value="UniProtKB-KW"/>
</dbReference>
<keyword evidence="2 4" id="KW-0689">Ribosomal protein</keyword>
<organism evidence="6">
    <name type="scientific">Caulerpa cliftonii</name>
    <dbReference type="NCBI Taxonomy" id="1004391"/>
    <lineage>
        <taxon>Eukaryota</taxon>
        <taxon>Viridiplantae</taxon>
        <taxon>Chlorophyta</taxon>
        <taxon>core chlorophytes</taxon>
        <taxon>Ulvophyceae</taxon>
        <taxon>TCBD clade</taxon>
        <taxon>Bryopsidales</taxon>
        <taxon>Halimedineae</taxon>
        <taxon>Caulerpaceae</taxon>
        <taxon>Caulerpa</taxon>
    </lineage>
</organism>
<dbReference type="InterPro" id="IPR005813">
    <property type="entry name" value="Ribosomal_bL20"/>
</dbReference>
<protein>
    <recommendedName>
        <fullName evidence="5">50S ribosomal protein L20</fullName>
    </recommendedName>
</protein>
<keyword evidence="6" id="KW-0934">Plastid</keyword>
<dbReference type="GO" id="GO:0003735">
    <property type="term" value="F:structural constituent of ribosome"/>
    <property type="evidence" value="ECO:0007669"/>
    <property type="project" value="InterPro"/>
</dbReference>
<evidence type="ECO:0000313" key="6">
    <source>
        <dbReference type="EMBL" id="AOP19325.1"/>
    </source>
</evidence>
<sequence>MTRVSRSSNLRQRHQKKLKLAKGFRGAGSILYRTANQHLLKSFHNGLKSRRLRKSDFRSIWIRRINGKVRQYGINYNGFISSRNLNFIMNRKILAQLAIYDPVVFEHPGFIH</sequence>
<dbReference type="Gene3D" id="1.10.1900.20">
    <property type="entry name" value="Ribosomal protein L20"/>
    <property type="match status" value="1"/>
</dbReference>
<dbReference type="GO" id="GO:0005840">
    <property type="term" value="C:ribosome"/>
    <property type="evidence" value="ECO:0007669"/>
    <property type="project" value="UniProtKB-KW"/>
</dbReference>
<gene>
    <name evidence="6" type="primary">rpl20</name>
</gene>
<dbReference type="GO" id="GO:0019843">
    <property type="term" value="F:rRNA binding"/>
    <property type="evidence" value="ECO:0007669"/>
    <property type="project" value="UniProtKB-KW"/>
</dbReference>